<dbReference type="SUPFAM" id="SSF53955">
    <property type="entry name" value="Lysozyme-like"/>
    <property type="match status" value="1"/>
</dbReference>
<feature type="compositionally biased region" description="Polar residues" evidence="4">
    <location>
        <begin position="210"/>
        <end position="221"/>
    </location>
</feature>
<gene>
    <name evidence="6" type="ORF">PAPYR_4983</name>
</gene>
<dbReference type="PANTHER" id="PTHR44858:SF1">
    <property type="entry name" value="UDP-N-ACETYLGLUCOSAMINE--PEPTIDE N-ACETYLGLUCOSAMINYLTRANSFERASE SPINDLY-RELATED"/>
    <property type="match status" value="1"/>
</dbReference>
<feature type="compositionally biased region" description="Low complexity" evidence="4">
    <location>
        <begin position="347"/>
        <end position="360"/>
    </location>
</feature>
<evidence type="ECO:0000256" key="3">
    <source>
        <dbReference type="PROSITE-ProRule" id="PRU00339"/>
    </source>
</evidence>
<feature type="repeat" description="TPR" evidence="3">
    <location>
        <begin position="17"/>
        <end position="50"/>
    </location>
</feature>
<evidence type="ECO:0000256" key="1">
    <source>
        <dbReference type="ARBA" id="ARBA00022737"/>
    </source>
</evidence>
<feature type="region of interest" description="Disordered" evidence="4">
    <location>
        <begin position="195"/>
        <end position="260"/>
    </location>
</feature>
<dbReference type="Pfam" id="PF18896">
    <property type="entry name" value="SLT_3"/>
    <property type="match status" value="1"/>
</dbReference>
<feature type="compositionally biased region" description="Low complexity" evidence="4">
    <location>
        <begin position="465"/>
        <end position="474"/>
    </location>
</feature>
<dbReference type="SMART" id="SM00028">
    <property type="entry name" value="TPR"/>
    <property type="match status" value="3"/>
</dbReference>
<dbReference type="Gene3D" id="1.10.530.10">
    <property type="match status" value="1"/>
</dbReference>
<comment type="caution">
    <text evidence="6">The sequence shown here is derived from an EMBL/GenBank/DDBJ whole genome shotgun (WGS) entry which is preliminary data.</text>
</comment>
<dbReference type="Gene3D" id="1.25.40.10">
    <property type="entry name" value="Tetratricopeptide repeat domain"/>
    <property type="match status" value="1"/>
</dbReference>
<accession>A0ABQ8UIY0</accession>
<dbReference type="InterPro" id="IPR001916">
    <property type="entry name" value="Glyco_hydro_22"/>
</dbReference>
<dbReference type="PROSITE" id="PS51348">
    <property type="entry name" value="GLYCOSYL_HYDROL_F22_2"/>
    <property type="match status" value="1"/>
</dbReference>
<evidence type="ECO:0000256" key="4">
    <source>
        <dbReference type="SAM" id="MobiDB-lite"/>
    </source>
</evidence>
<dbReference type="InterPro" id="IPR023346">
    <property type="entry name" value="Lysozyme-like_dom_sf"/>
</dbReference>
<dbReference type="PROSITE" id="PS50005">
    <property type="entry name" value="TPR"/>
    <property type="match status" value="1"/>
</dbReference>
<keyword evidence="1" id="KW-0677">Repeat</keyword>
<dbReference type="Proteomes" id="UP001141327">
    <property type="component" value="Unassembled WGS sequence"/>
</dbReference>
<protein>
    <submittedName>
        <fullName evidence="6">Ctype lysozyme/alpha-lactalbumin superfamily protein</fullName>
    </submittedName>
</protein>
<dbReference type="PANTHER" id="PTHR44858">
    <property type="entry name" value="TETRATRICOPEPTIDE REPEAT PROTEIN 6"/>
    <property type="match status" value="1"/>
</dbReference>
<keyword evidence="7" id="KW-1185">Reference proteome</keyword>
<dbReference type="EMBL" id="JAPMOS010000022">
    <property type="protein sequence ID" value="KAJ4459179.1"/>
    <property type="molecule type" value="Genomic_DNA"/>
</dbReference>
<dbReference type="SUPFAM" id="SSF48452">
    <property type="entry name" value="TPR-like"/>
    <property type="match status" value="1"/>
</dbReference>
<feature type="domain" description="Transglycosylase SLT" evidence="5">
    <location>
        <begin position="727"/>
        <end position="794"/>
    </location>
</feature>
<evidence type="ECO:0000313" key="6">
    <source>
        <dbReference type="EMBL" id="KAJ4459179.1"/>
    </source>
</evidence>
<dbReference type="InterPro" id="IPR050498">
    <property type="entry name" value="Ycf3"/>
</dbReference>
<evidence type="ECO:0000259" key="5">
    <source>
        <dbReference type="Pfam" id="PF18896"/>
    </source>
</evidence>
<feature type="compositionally biased region" description="Basic residues" evidence="4">
    <location>
        <begin position="475"/>
        <end position="488"/>
    </location>
</feature>
<name>A0ABQ8UIY0_9EUKA</name>
<proteinExistence type="predicted"/>
<dbReference type="InterPro" id="IPR011990">
    <property type="entry name" value="TPR-like_helical_dom_sf"/>
</dbReference>
<evidence type="ECO:0000313" key="7">
    <source>
        <dbReference type="Proteomes" id="UP001141327"/>
    </source>
</evidence>
<evidence type="ECO:0000256" key="2">
    <source>
        <dbReference type="ARBA" id="ARBA00022803"/>
    </source>
</evidence>
<feature type="compositionally biased region" description="Low complexity" evidence="4">
    <location>
        <begin position="368"/>
        <end position="385"/>
    </location>
</feature>
<keyword evidence="2 3" id="KW-0802">TPR repeat</keyword>
<feature type="region of interest" description="Disordered" evidence="4">
    <location>
        <begin position="337"/>
        <end position="525"/>
    </location>
</feature>
<sequence>MVPPCAPSFPFRITTEETVEHRRGIYFFLKGNLRKAERQFTRVLYINPRRTAALLFRALVAEQSDDLPQCLIDLASALEISKDSTSAMTLRGLIRYKQARYSDAAADCNNALRVDPELALALLVRGFSYQRLGKTYKRMATTDLDAAARLGAPYAAKCIKDGFDLSRPGVTVALVLTYLHDLTATIEDIDGLLAQPRAPSPPAPYANRVPRTSATPDQAEQQPKPKEAGGMIEVVPELSLGSQRAQPESPPSILPTNVGHRSVPFRRHTTAHAALRPGRPAVVGSATGIALLGPRLLSVGNLACHRPLGLPAFGFRLLVFIFRSFLPASPLLHAHPRSPWTQQSGRASTLSSFSSTACSPAPAPTPDLPLSVSSGSDPSSASALAARHRHRAQQRAPTRATSPLRMSLQPKEEEESSSSPPSPLAIPHQHATSEAAANPTIPGDATAADPSAPMCCPASASGRRAATNTAAHLHATSRHGGSARHTAHPRWPPVAPISPSGITAHPSNRPFPPPRGASLPTNTAAVAGHGRGFLSVLSPDPGAWTGASTSNPHPHNHKAAGAPSAPDATKVKDTHFTAWDSIDTPHPTLASSSPLRITAAALPSCSPSSHRDPAASAELAASQPAAVLRSLSARQAVRQYARISTKFVGCLAETQIDCLCRQVTMWFEAILLLACVLGLTSLVSANELIPHNETNSGCSTCGGASYTDISSACSRYSGWSQSCCECIAQHESGGNYHACNVNSNGSTDVGLWQVNSMNWASCNSGNPPCDISSNLQCAIKVFNWGGNTWKYWSTCGGCGCCGSR</sequence>
<reference evidence="6" key="1">
    <citation type="journal article" date="2022" name="bioRxiv">
        <title>Genomics of Preaxostyla Flagellates Illuminates Evolutionary Transitions and the Path Towards Mitochondrial Loss.</title>
        <authorList>
            <person name="Novak L.V.F."/>
            <person name="Treitli S.C."/>
            <person name="Pyrih J."/>
            <person name="Halakuc P."/>
            <person name="Pipaliya S.V."/>
            <person name="Vacek V."/>
            <person name="Brzon O."/>
            <person name="Soukal P."/>
            <person name="Eme L."/>
            <person name="Dacks J.B."/>
            <person name="Karnkowska A."/>
            <person name="Elias M."/>
            <person name="Hampl V."/>
        </authorList>
    </citation>
    <scope>NUCLEOTIDE SEQUENCE</scope>
    <source>
        <strain evidence="6">RCP-MX</strain>
    </source>
</reference>
<feature type="region of interest" description="Disordered" evidence="4">
    <location>
        <begin position="537"/>
        <end position="569"/>
    </location>
</feature>
<dbReference type="InterPro" id="IPR043992">
    <property type="entry name" value="SLT_3"/>
</dbReference>
<organism evidence="6 7">
    <name type="scientific">Paratrimastix pyriformis</name>
    <dbReference type="NCBI Taxonomy" id="342808"/>
    <lineage>
        <taxon>Eukaryota</taxon>
        <taxon>Metamonada</taxon>
        <taxon>Preaxostyla</taxon>
        <taxon>Paratrimastigidae</taxon>
        <taxon>Paratrimastix</taxon>
    </lineage>
</organism>
<dbReference type="InterPro" id="IPR019734">
    <property type="entry name" value="TPR_rpt"/>
</dbReference>